<name>A0ABD2KBB4_9BILA</name>
<evidence type="ECO:0000313" key="1">
    <source>
        <dbReference type="EMBL" id="KAL3100181.1"/>
    </source>
</evidence>
<dbReference type="Proteomes" id="UP001620626">
    <property type="component" value="Unassembled WGS sequence"/>
</dbReference>
<evidence type="ECO:0000313" key="2">
    <source>
        <dbReference type="Proteomes" id="UP001620626"/>
    </source>
</evidence>
<dbReference type="Gene3D" id="1.10.510.10">
    <property type="entry name" value="Transferase(Phosphotransferase) domain 1"/>
    <property type="match status" value="1"/>
</dbReference>
<dbReference type="InterPro" id="IPR050235">
    <property type="entry name" value="CK1_Ser-Thr_kinase"/>
</dbReference>
<gene>
    <name evidence="1" type="ORF">niasHT_029911</name>
</gene>
<organism evidence="1 2">
    <name type="scientific">Heterodera trifolii</name>
    <dbReference type="NCBI Taxonomy" id="157864"/>
    <lineage>
        <taxon>Eukaryota</taxon>
        <taxon>Metazoa</taxon>
        <taxon>Ecdysozoa</taxon>
        <taxon>Nematoda</taxon>
        <taxon>Chromadorea</taxon>
        <taxon>Rhabditida</taxon>
        <taxon>Tylenchina</taxon>
        <taxon>Tylenchomorpha</taxon>
        <taxon>Tylenchoidea</taxon>
        <taxon>Heteroderidae</taxon>
        <taxon>Heteroderinae</taxon>
        <taxon>Heterodera</taxon>
    </lineage>
</organism>
<proteinExistence type="predicted"/>
<dbReference type="AlphaFoldDB" id="A0ABD2KBB4"/>
<accession>A0ABD2KBB4</accession>
<evidence type="ECO:0008006" key="3">
    <source>
        <dbReference type="Google" id="ProtNLM"/>
    </source>
</evidence>
<protein>
    <recommendedName>
        <fullName evidence="3">Protein kinase domain-containing protein</fullName>
    </recommendedName>
</protein>
<reference evidence="1 2" key="1">
    <citation type="submission" date="2024-10" db="EMBL/GenBank/DDBJ databases">
        <authorList>
            <person name="Kim D."/>
        </authorList>
    </citation>
    <scope>NUCLEOTIDE SEQUENCE [LARGE SCALE GENOMIC DNA]</scope>
    <source>
        <strain evidence="1">BH-2024</strain>
    </source>
</reference>
<dbReference type="SUPFAM" id="SSF56112">
    <property type="entry name" value="Protein kinase-like (PK-like)"/>
    <property type="match status" value="1"/>
</dbReference>
<comment type="caution">
    <text evidence="1">The sequence shown here is derived from an EMBL/GenBank/DDBJ whole genome shotgun (WGS) entry which is preliminary data.</text>
</comment>
<dbReference type="InterPro" id="IPR011009">
    <property type="entry name" value="Kinase-like_dom_sf"/>
</dbReference>
<keyword evidence="2" id="KW-1185">Reference proteome</keyword>
<sequence length="304" mass="34433">MRAFKGDGIAVINPKNVATTVPQRAHNICGVLNKAFTIVAPADDPMERDFGIYELFNANDPQTKYIALIMRPEAQKKSAYKAFWAFYELLKSADGDVHLPYLVASGSIKKFFFGMDNIQQIERGTGWRRPAMILKLHSQCVFLVAIRTLSPTGIDNIANKIIVMDLTLAKQWEPEKTNDASVRFSGTLKYSSLRALNGQTVGSADDLISIIFIVAELISGKIPWRSVSKIEKCIALRQKFTESIEFRRLPREMRRLYNDLCNTSAAERPQFEEVMGAFETALKRRAGSEWFKKEVPDWLEMPSE</sequence>
<dbReference type="EMBL" id="JBICBT010000799">
    <property type="protein sequence ID" value="KAL3100181.1"/>
    <property type="molecule type" value="Genomic_DNA"/>
</dbReference>
<dbReference type="PANTHER" id="PTHR11909">
    <property type="entry name" value="CASEIN KINASE-RELATED"/>
    <property type="match status" value="1"/>
</dbReference>